<dbReference type="RefSeq" id="WP_123242306.1">
    <property type="nucleotide sequence ID" value="NZ_JAAHBY010000057.1"/>
</dbReference>
<name>A0ABX9WCG6_9ACTN</name>
<evidence type="ECO:0000256" key="1">
    <source>
        <dbReference type="SAM" id="MobiDB-lite"/>
    </source>
</evidence>
<proteinExistence type="predicted"/>
<keyword evidence="3" id="KW-1185">Reference proteome</keyword>
<protein>
    <submittedName>
        <fullName evidence="2">Uncharacterized protein</fullName>
    </submittedName>
</protein>
<feature type="region of interest" description="Disordered" evidence="1">
    <location>
        <begin position="35"/>
        <end position="67"/>
    </location>
</feature>
<feature type="compositionally biased region" description="Basic residues" evidence="1">
    <location>
        <begin position="58"/>
        <end position="67"/>
    </location>
</feature>
<comment type="caution">
    <text evidence="2">The sequence shown here is derived from an EMBL/GenBank/DDBJ whole genome shotgun (WGS) entry which is preliminary data.</text>
</comment>
<accession>A0ABX9WCG6</accession>
<evidence type="ECO:0000313" key="3">
    <source>
        <dbReference type="Proteomes" id="UP000280698"/>
    </source>
</evidence>
<gene>
    <name evidence="2" type="ORF">EFE23_19090</name>
</gene>
<organism evidence="2 3">
    <name type="scientific">Micromonospora solifontis</name>
    <dbReference type="NCBI Taxonomy" id="2487138"/>
    <lineage>
        <taxon>Bacteria</taxon>
        <taxon>Bacillati</taxon>
        <taxon>Actinomycetota</taxon>
        <taxon>Actinomycetes</taxon>
        <taxon>Micromonosporales</taxon>
        <taxon>Micromonosporaceae</taxon>
        <taxon>Micromonospora</taxon>
    </lineage>
</organism>
<dbReference type="Proteomes" id="UP000280698">
    <property type="component" value="Unassembled WGS sequence"/>
</dbReference>
<sequence>MAADRLVTIEESLAKLMLVTPGCRPDDRALATAVLNRGQDDQDEQEEQRPAPAPAPAAKRRWWQRRG</sequence>
<dbReference type="EMBL" id="RJLN01000057">
    <property type="protein sequence ID" value="RNL96427.1"/>
    <property type="molecule type" value="Genomic_DNA"/>
</dbReference>
<reference evidence="2 3" key="1">
    <citation type="submission" date="2018-11" db="EMBL/GenBank/DDBJ databases">
        <title>Micromonospora sp. PPF5-17, a new actinomycetes isolated from a hot spring soil.</title>
        <authorList>
            <person name="Thawai C."/>
        </authorList>
    </citation>
    <scope>NUCLEOTIDE SEQUENCE [LARGE SCALE GENOMIC DNA]</scope>
    <source>
        <strain evidence="2 3">PPF5-17</strain>
    </source>
</reference>
<evidence type="ECO:0000313" key="2">
    <source>
        <dbReference type="EMBL" id="RNL96427.1"/>
    </source>
</evidence>